<evidence type="ECO:0000256" key="5">
    <source>
        <dbReference type="SAM" id="MobiDB-lite"/>
    </source>
</evidence>
<dbReference type="Gene3D" id="3.40.640.10">
    <property type="entry name" value="Type I PLP-dependent aspartate aminotransferase-like (Major domain)"/>
    <property type="match status" value="1"/>
</dbReference>
<dbReference type="Pfam" id="PF00155">
    <property type="entry name" value="Aminotran_1_2"/>
    <property type="match status" value="1"/>
</dbReference>
<dbReference type="InterPro" id="IPR015424">
    <property type="entry name" value="PyrdxlP-dep_Trfase"/>
</dbReference>
<proteinExistence type="predicted"/>
<dbReference type="InterPro" id="IPR015422">
    <property type="entry name" value="PyrdxlP-dep_Trfase_small"/>
</dbReference>
<dbReference type="GO" id="GO:0008483">
    <property type="term" value="F:transaminase activity"/>
    <property type="evidence" value="ECO:0007669"/>
    <property type="project" value="UniProtKB-KW"/>
</dbReference>
<keyword evidence="4" id="KW-0663">Pyridoxal phosphate</keyword>
<dbReference type="CDD" id="cd00609">
    <property type="entry name" value="AAT_like"/>
    <property type="match status" value="1"/>
</dbReference>
<gene>
    <name evidence="7" type="primary">avtA</name>
    <name evidence="7" type="ORF">GCM10018781_44760</name>
</gene>
<dbReference type="GO" id="GO:1901605">
    <property type="term" value="P:alpha-amino acid metabolic process"/>
    <property type="evidence" value="ECO:0007669"/>
    <property type="project" value="TreeGrafter"/>
</dbReference>
<sequence>MTAAPARDTARGGASATARDDGPNPVPPVAPTTGAPVLPPVAPIPIADLHGSLADPLLDAMTFLNEVTERYPDAVSFAPGRPYEGFFEPEQVHEHLDAYLAHLAERGLSRAAVRTALFQYGPTKGIITDLVARTLANDEGLDVPAESLVLTVGAQEGMLLVLRALCADQDDVLLVSSPCYVGVTGAARLLGLSTVPVPEGPDHGPDPEAVAAAAREARAAGRRPRALYVVPDFANPSGASMPTPARIRLLDVAAAEGLLVVEDNPYGFFTREPGARPTLKALDRRRQVVYLGSFAKTCFPGARLGYVVADQQVAGPGGRLSLLADELARLKSMTTVNTPALSQAVIGGMLLRNDCRLRRANAPATAFYAANLETLLRELERHFPAPERARLGLDWNRPEGGFFAVLTVPFTADEAAMERCARGYGVLWTPMAPFYPAGGGERRLRLSISSLTEPEIVAGVAGLARFVRDEAR</sequence>
<keyword evidence="3" id="KW-0808">Transferase</keyword>
<protein>
    <submittedName>
        <fullName evidence="7">2-aminoadipate aminotransferase</fullName>
    </submittedName>
</protein>
<organism evidence="7 8">
    <name type="scientific">Kitasatospora indigofera</name>
    <dbReference type="NCBI Taxonomy" id="67307"/>
    <lineage>
        <taxon>Bacteria</taxon>
        <taxon>Bacillati</taxon>
        <taxon>Actinomycetota</taxon>
        <taxon>Actinomycetes</taxon>
        <taxon>Kitasatosporales</taxon>
        <taxon>Streptomycetaceae</taxon>
        <taxon>Kitasatospora</taxon>
    </lineage>
</organism>
<dbReference type="InterPro" id="IPR050859">
    <property type="entry name" value="Class-I_PLP-dep_aminotransf"/>
</dbReference>
<reference evidence="7" key="1">
    <citation type="journal article" date="2014" name="Int. J. Syst. Evol. Microbiol.">
        <title>Complete genome sequence of Corynebacterium casei LMG S-19264T (=DSM 44701T), isolated from a smear-ripened cheese.</title>
        <authorList>
            <consortium name="US DOE Joint Genome Institute (JGI-PGF)"/>
            <person name="Walter F."/>
            <person name="Albersmeier A."/>
            <person name="Kalinowski J."/>
            <person name="Ruckert C."/>
        </authorList>
    </citation>
    <scope>NUCLEOTIDE SEQUENCE</scope>
    <source>
        <strain evidence="7">JCM 4646</strain>
    </source>
</reference>
<dbReference type="PANTHER" id="PTHR42790:SF19">
    <property type="entry name" value="KYNURENINE_ALPHA-AMINOADIPATE AMINOTRANSFERASE, MITOCHONDRIAL"/>
    <property type="match status" value="1"/>
</dbReference>
<evidence type="ECO:0000259" key="6">
    <source>
        <dbReference type="Pfam" id="PF00155"/>
    </source>
</evidence>
<evidence type="ECO:0000256" key="4">
    <source>
        <dbReference type="ARBA" id="ARBA00022898"/>
    </source>
</evidence>
<evidence type="ECO:0000256" key="1">
    <source>
        <dbReference type="ARBA" id="ARBA00001933"/>
    </source>
</evidence>
<dbReference type="InterPro" id="IPR004839">
    <property type="entry name" value="Aminotransferase_I/II_large"/>
</dbReference>
<dbReference type="SUPFAM" id="SSF53383">
    <property type="entry name" value="PLP-dependent transferases"/>
    <property type="match status" value="1"/>
</dbReference>
<comment type="caution">
    <text evidence="7">The sequence shown here is derived from an EMBL/GenBank/DDBJ whole genome shotgun (WGS) entry which is preliminary data.</text>
</comment>
<dbReference type="Proteomes" id="UP000617734">
    <property type="component" value="Unassembled WGS sequence"/>
</dbReference>
<feature type="domain" description="Aminotransferase class I/classII large" evidence="6">
    <location>
        <begin position="114"/>
        <end position="456"/>
    </location>
</feature>
<evidence type="ECO:0000256" key="3">
    <source>
        <dbReference type="ARBA" id="ARBA00022679"/>
    </source>
</evidence>
<dbReference type="Gene3D" id="3.90.1150.10">
    <property type="entry name" value="Aspartate Aminotransferase, domain 1"/>
    <property type="match status" value="1"/>
</dbReference>
<accession>A0A919G092</accession>
<dbReference type="RefSeq" id="WP_229927651.1">
    <property type="nucleotide sequence ID" value="NZ_BNBO01000026.1"/>
</dbReference>
<dbReference type="PANTHER" id="PTHR42790">
    <property type="entry name" value="AMINOTRANSFERASE"/>
    <property type="match status" value="1"/>
</dbReference>
<dbReference type="EMBL" id="BNBO01000026">
    <property type="protein sequence ID" value="GHH75591.1"/>
    <property type="molecule type" value="Genomic_DNA"/>
</dbReference>
<dbReference type="InterPro" id="IPR015421">
    <property type="entry name" value="PyrdxlP-dep_Trfase_major"/>
</dbReference>
<keyword evidence="2 7" id="KW-0032">Aminotransferase</keyword>
<evidence type="ECO:0000256" key="2">
    <source>
        <dbReference type="ARBA" id="ARBA00022576"/>
    </source>
</evidence>
<keyword evidence="8" id="KW-1185">Reference proteome</keyword>
<feature type="region of interest" description="Disordered" evidence="5">
    <location>
        <begin position="1"/>
        <end position="34"/>
    </location>
</feature>
<dbReference type="AlphaFoldDB" id="A0A919G092"/>
<comment type="cofactor">
    <cofactor evidence="1">
        <name>pyridoxal 5'-phosphate</name>
        <dbReference type="ChEBI" id="CHEBI:597326"/>
    </cofactor>
</comment>
<reference evidence="7" key="2">
    <citation type="submission" date="2020-09" db="EMBL/GenBank/DDBJ databases">
        <authorList>
            <person name="Sun Q."/>
            <person name="Ohkuma M."/>
        </authorList>
    </citation>
    <scope>NUCLEOTIDE SEQUENCE</scope>
    <source>
        <strain evidence="7">JCM 4646</strain>
    </source>
</reference>
<evidence type="ECO:0000313" key="7">
    <source>
        <dbReference type="EMBL" id="GHH75591.1"/>
    </source>
</evidence>
<dbReference type="GO" id="GO:0030170">
    <property type="term" value="F:pyridoxal phosphate binding"/>
    <property type="evidence" value="ECO:0007669"/>
    <property type="project" value="InterPro"/>
</dbReference>
<evidence type="ECO:0000313" key="8">
    <source>
        <dbReference type="Proteomes" id="UP000617734"/>
    </source>
</evidence>
<dbReference type="GeneID" id="95354865"/>
<name>A0A919G092_9ACTN</name>